<dbReference type="Ensembl" id="ENSAPOT00000005071.1">
    <property type="protein sequence ID" value="ENSAPOP00000007366.1"/>
    <property type="gene ID" value="ENSAPOG00000009345.1"/>
</dbReference>
<reference evidence="6" key="2">
    <citation type="submission" date="2025-09" db="UniProtKB">
        <authorList>
            <consortium name="Ensembl"/>
        </authorList>
    </citation>
    <scope>IDENTIFICATION</scope>
</reference>
<dbReference type="PANTHER" id="PTHR48485:SF4">
    <property type="entry name" value="INTERLEUKIN-12 SUBUNIT BETA"/>
    <property type="match status" value="1"/>
</dbReference>
<dbReference type="InterPro" id="IPR019482">
    <property type="entry name" value="IL-12_beta_cen-dom"/>
</dbReference>
<dbReference type="InterPro" id="IPR050676">
    <property type="entry name" value="IL-12"/>
</dbReference>
<feature type="chain" id="PRO_5018379685" description="Interleukin-12 subunit beta" evidence="4">
    <location>
        <begin position="19"/>
        <end position="311"/>
    </location>
</feature>
<comment type="subunit">
    <text evidence="4">Heterodimer with IL12A; disulfide-linked. The heterodimer is known as interleukin IL-12.</text>
</comment>
<name>A0A3Q1ER31_9TELE</name>
<keyword evidence="3 4" id="KW-0325">Glycoprotein</keyword>
<comment type="similarity">
    <text evidence="4">Belongs to the IL-12B family.</text>
</comment>
<evidence type="ECO:0000256" key="3">
    <source>
        <dbReference type="ARBA" id="ARBA00023180"/>
    </source>
</evidence>
<reference evidence="6" key="1">
    <citation type="submission" date="2025-08" db="UniProtKB">
        <authorList>
            <consortium name="Ensembl"/>
        </authorList>
    </citation>
    <scope>IDENTIFICATION</scope>
</reference>
<proteinExistence type="inferred from homology"/>
<dbReference type="GeneTree" id="ENSGT00390000012630"/>
<keyword evidence="2" id="KW-1015">Disulfide bond</keyword>
<dbReference type="GO" id="GO:0005615">
    <property type="term" value="C:extracellular space"/>
    <property type="evidence" value="ECO:0007669"/>
    <property type="project" value="UniProtKB-KW"/>
</dbReference>
<keyword evidence="4" id="KW-0202">Cytokine</keyword>
<sequence>MHTFFLLVLCAVVCGVSSNSTQVVIETLMDNVVVLRVPDGPRPVANVTLSCGEAYQNQAVFWKKNGVEMNPPQRGNHVTVPVEEMKGGNFTCHPSPDGDALNHTMILIQLQRDKSVILEKKSLAEGYIHCSAPNYKGSFHCSWTRTEFRTNAAVLLVKAQRYMETIPCELNADGSGIHCPHSNCPYNEEQHRISLAVYIHSSSLLEVYTKSFYLREIVRPAKLPNLHLNDEGVFEWDYPHSWEKPCTFFGLQFQVKVVHSGHSCHSDSLIMTNTTDQTRYEVNLKTKRFVFCVRAQDKHTSGPWSHWSQCT</sequence>
<accession>A0A3Q1ER31</accession>
<dbReference type="PANTHER" id="PTHR48485">
    <property type="entry name" value="INTERLEUKIN-12 SUBUNIT BETA-RELATED"/>
    <property type="match status" value="1"/>
</dbReference>
<comment type="subcellular location">
    <subcellularLocation>
        <location evidence="4">Secreted</location>
    </subcellularLocation>
</comment>
<feature type="signal peptide" evidence="4">
    <location>
        <begin position="1"/>
        <end position="18"/>
    </location>
</feature>
<keyword evidence="1 4" id="KW-0732">Signal</keyword>
<keyword evidence="4" id="KW-0393">Immunoglobulin domain</keyword>
<dbReference type="InterPro" id="IPR013783">
    <property type="entry name" value="Ig-like_fold"/>
</dbReference>
<dbReference type="SUPFAM" id="SSF49265">
    <property type="entry name" value="Fibronectin type III"/>
    <property type="match status" value="2"/>
</dbReference>
<feature type="domain" description="Interleukin-12 beta central" evidence="5">
    <location>
        <begin position="126"/>
        <end position="201"/>
    </location>
</feature>
<dbReference type="InterPro" id="IPR015528">
    <property type="entry name" value="IL-12_beta"/>
</dbReference>
<keyword evidence="4" id="KW-0964">Secreted</keyword>
<evidence type="ECO:0000259" key="5">
    <source>
        <dbReference type="Pfam" id="PF10420"/>
    </source>
</evidence>
<evidence type="ECO:0000313" key="7">
    <source>
        <dbReference type="Proteomes" id="UP000257200"/>
    </source>
</evidence>
<dbReference type="GO" id="GO:0005125">
    <property type="term" value="F:cytokine activity"/>
    <property type="evidence" value="ECO:0007669"/>
    <property type="project" value="UniProtKB-KW"/>
</dbReference>
<dbReference type="InterPro" id="IPR036116">
    <property type="entry name" value="FN3_sf"/>
</dbReference>
<dbReference type="PIRSF" id="PIRSF038007">
    <property type="entry name" value="IL_12_beta"/>
    <property type="match status" value="1"/>
</dbReference>
<dbReference type="AlphaFoldDB" id="A0A3Q1ER31"/>
<evidence type="ECO:0000256" key="4">
    <source>
        <dbReference type="RuleBase" id="RU281113"/>
    </source>
</evidence>
<gene>
    <name evidence="4" type="primary">IL12B</name>
</gene>
<dbReference type="Pfam" id="PF10420">
    <property type="entry name" value="IL12p40_C"/>
    <property type="match status" value="1"/>
</dbReference>
<dbReference type="Proteomes" id="UP000257200">
    <property type="component" value="Unplaced"/>
</dbReference>
<evidence type="ECO:0000256" key="2">
    <source>
        <dbReference type="ARBA" id="ARBA00023157"/>
    </source>
</evidence>
<dbReference type="GO" id="GO:0004896">
    <property type="term" value="F:cytokine receptor activity"/>
    <property type="evidence" value="ECO:0007669"/>
    <property type="project" value="UniProtKB-UniRule"/>
</dbReference>
<dbReference type="InParanoid" id="A0A3Q1ER31"/>
<evidence type="ECO:0000256" key="1">
    <source>
        <dbReference type="ARBA" id="ARBA00022729"/>
    </source>
</evidence>
<organism evidence="6 7">
    <name type="scientific">Acanthochromis polyacanthus</name>
    <name type="common">spiny chromis</name>
    <dbReference type="NCBI Taxonomy" id="80966"/>
    <lineage>
        <taxon>Eukaryota</taxon>
        <taxon>Metazoa</taxon>
        <taxon>Chordata</taxon>
        <taxon>Craniata</taxon>
        <taxon>Vertebrata</taxon>
        <taxon>Euteleostomi</taxon>
        <taxon>Actinopterygii</taxon>
        <taxon>Neopterygii</taxon>
        <taxon>Teleostei</taxon>
        <taxon>Neoteleostei</taxon>
        <taxon>Acanthomorphata</taxon>
        <taxon>Ovalentaria</taxon>
        <taxon>Pomacentridae</taxon>
        <taxon>Acanthochromis</taxon>
    </lineage>
</organism>
<dbReference type="STRING" id="80966.ENSAPOP00000007366"/>
<keyword evidence="7" id="KW-1185">Reference proteome</keyword>
<dbReference type="PRINTS" id="PR01928">
    <property type="entry name" value="INTRLEUKN12B"/>
</dbReference>
<protein>
    <recommendedName>
        <fullName evidence="4">Interleukin-12 subunit beta</fullName>
        <shortName evidence="4">IL-12B</shortName>
    </recommendedName>
    <alternativeName>
        <fullName evidence="4">Cytotoxic lymphocyte maturation factor 40 kDa subunit</fullName>
    </alternativeName>
    <alternativeName>
        <fullName evidence="4">IL-12 subunit p40</fullName>
    </alternativeName>
</protein>
<evidence type="ECO:0000313" key="6">
    <source>
        <dbReference type="Ensembl" id="ENSAPOP00000007366.1"/>
    </source>
</evidence>
<dbReference type="Gene3D" id="2.60.40.10">
    <property type="entry name" value="Immunoglobulins"/>
    <property type="match status" value="2"/>
</dbReference>